<keyword evidence="2" id="KW-0472">Membrane</keyword>
<dbReference type="RefSeq" id="WP_283211535.1">
    <property type="nucleotide sequence ID" value="NZ_JASGBI010000001.1"/>
</dbReference>
<evidence type="ECO:0000256" key="1">
    <source>
        <dbReference type="SAM" id="MobiDB-lite"/>
    </source>
</evidence>
<feature type="transmembrane region" description="Helical" evidence="2">
    <location>
        <begin position="61"/>
        <end position="78"/>
    </location>
</feature>
<name>A0ABT6XD32_9GAMM</name>
<accession>A0ABT6XD32</accession>
<proteinExistence type="predicted"/>
<evidence type="ECO:0000313" key="3">
    <source>
        <dbReference type="EMBL" id="MDI9238046.1"/>
    </source>
</evidence>
<organism evidence="3 4">
    <name type="scientific">Lysobacter stagni</name>
    <dbReference type="NCBI Taxonomy" id="3045172"/>
    <lineage>
        <taxon>Bacteria</taxon>
        <taxon>Pseudomonadati</taxon>
        <taxon>Pseudomonadota</taxon>
        <taxon>Gammaproteobacteria</taxon>
        <taxon>Lysobacterales</taxon>
        <taxon>Lysobacteraceae</taxon>
        <taxon>Lysobacter</taxon>
    </lineage>
</organism>
<evidence type="ECO:0008006" key="5">
    <source>
        <dbReference type="Google" id="ProtNLM"/>
    </source>
</evidence>
<feature type="region of interest" description="Disordered" evidence="1">
    <location>
        <begin position="84"/>
        <end position="121"/>
    </location>
</feature>
<keyword evidence="2" id="KW-1133">Transmembrane helix</keyword>
<protein>
    <recommendedName>
        <fullName evidence="5">DUF3618 domain-containing protein</fullName>
    </recommendedName>
</protein>
<reference evidence="3 4" key="1">
    <citation type="submission" date="2023-05" db="EMBL/GenBank/DDBJ databases">
        <title>Lysobacter sp. strain LF1 Genome sequencing and assembly.</title>
        <authorList>
            <person name="Jung Y."/>
        </authorList>
    </citation>
    <scope>NUCLEOTIDE SEQUENCE [LARGE SCALE GENOMIC DNA]</scope>
    <source>
        <strain evidence="3 4">LF1</strain>
    </source>
</reference>
<keyword evidence="2" id="KW-0812">Transmembrane</keyword>
<keyword evidence="4" id="KW-1185">Reference proteome</keyword>
<gene>
    <name evidence="3" type="ORF">QLQ15_03885</name>
</gene>
<comment type="caution">
    <text evidence="3">The sequence shown here is derived from an EMBL/GenBank/DDBJ whole genome shotgun (WGS) entry which is preliminary data.</text>
</comment>
<dbReference type="Proteomes" id="UP001321580">
    <property type="component" value="Unassembled WGS sequence"/>
</dbReference>
<sequence length="121" mass="12751">MTKLTSLPERALELASTVGDNLRHAMPSVSQHAGKWLETGAKLGALKGGARVASGFVRRNPLLIAAAVAGAGLVWYAAKRRARKAEEGNGEAIEGGSRRIEARPARGTASRRGARTHNIQS</sequence>
<evidence type="ECO:0000313" key="4">
    <source>
        <dbReference type="Proteomes" id="UP001321580"/>
    </source>
</evidence>
<evidence type="ECO:0000256" key="2">
    <source>
        <dbReference type="SAM" id="Phobius"/>
    </source>
</evidence>
<dbReference type="EMBL" id="JASGBI010000001">
    <property type="protein sequence ID" value="MDI9238046.1"/>
    <property type="molecule type" value="Genomic_DNA"/>
</dbReference>